<keyword evidence="1 9" id="KW-0436">Ligase</keyword>
<dbReference type="GO" id="GO:0008360">
    <property type="term" value="P:regulation of cell shape"/>
    <property type="evidence" value="ECO:0007669"/>
    <property type="project" value="UniProtKB-KW"/>
</dbReference>
<dbReference type="PANTHER" id="PTHR43445">
    <property type="entry name" value="UDP-N-ACETYLMURAMATE--L-ALANINE LIGASE-RELATED"/>
    <property type="match status" value="1"/>
</dbReference>
<dbReference type="SUPFAM" id="SSF53623">
    <property type="entry name" value="MurD-like peptide ligases, catalytic domain"/>
    <property type="match status" value="1"/>
</dbReference>
<dbReference type="InterPro" id="IPR004101">
    <property type="entry name" value="Mur_ligase_C"/>
</dbReference>
<feature type="binding site" evidence="9">
    <location>
        <begin position="110"/>
        <end position="116"/>
    </location>
    <ligand>
        <name>ATP</name>
        <dbReference type="ChEBI" id="CHEBI:30616"/>
    </ligand>
</feature>
<comment type="function">
    <text evidence="9">Reutilizes the intact tripeptide L-alanyl-gamma-D-glutamyl-meso-diaminopimelate by linking it to UDP-N-acetylmuramate.</text>
</comment>
<organism evidence="13 14">
    <name type="scientific">Turicimonas muris</name>
    <dbReference type="NCBI Taxonomy" id="1796652"/>
    <lineage>
        <taxon>Bacteria</taxon>
        <taxon>Pseudomonadati</taxon>
        <taxon>Pseudomonadota</taxon>
        <taxon>Betaproteobacteria</taxon>
        <taxon>Burkholderiales</taxon>
        <taxon>Sutterellaceae</taxon>
        <taxon>Turicimonas</taxon>
    </lineage>
</organism>
<dbReference type="GO" id="GO:0009252">
    <property type="term" value="P:peptidoglycan biosynthetic process"/>
    <property type="evidence" value="ECO:0007669"/>
    <property type="project" value="UniProtKB-KW"/>
</dbReference>
<dbReference type="InterPro" id="IPR050061">
    <property type="entry name" value="MurCDEF_pg_biosynth"/>
</dbReference>
<dbReference type="GO" id="GO:0009254">
    <property type="term" value="P:peptidoglycan turnover"/>
    <property type="evidence" value="ECO:0007669"/>
    <property type="project" value="UniProtKB-UniRule"/>
</dbReference>
<dbReference type="GO" id="GO:0051301">
    <property type="term" value="P:cell division"/>
    <property type="evidence" value="ECO:0007669"/>
    <property type="project" value="UniProtKB-KW"/>
</dbReference>
<dbReference type="Gene3D" id="3.40.50.720">
    <property type="entry name" value="NAD(P)-binding Rossmann-like Domain"/>
    <property type="match status" value="1"/>
</dbReference>
<dbReference type="Proteomes" id="UP000214610">
    <property type="component" value="Unassembled WGS sequence"/>
</dbReference>
<dbReference type="Pfam" id="PF08245">
    <property type="entry name" value="Mur_ligase_M"/>
    <property type="match status" value="1"/>
</dbReference>
<dbReference type="SUPFAM" id="SSF53244">
    <property type="entry name" value="MurD-like peptide ligases, peptide-binding domain"/>
    <property type="match status" value="1"/>
</dbReference>
<feature type="domain" description="Mur ligase central" evidence="12">
    <location>
        <begin position="108"/>
        <end position="289"/>
    </location>
</feature>
<sequence length="453" mass="49887">MHIHIVGICGTFMGGIAQLAKSLDIKVSGCDAAVYPPMSDQLKEAGIELIEGYDSEQLKLNPDLYIIGNAISRGNPLLEAILNSGAPYTSGPQWLAENILWKKKVLAVAGTHGKTTTSSMLTWILEEAGLNPSFLIGGVPNNYHRSARLTDSEYFVIEADEYDTAFFDKRSKFVHYRPWVAILNNLEYDHADIFPNIHAIQRQFHHLVRTIPSQGRVIYNGESEALKEVLEMGLWTLAESFGTSDSDNWQLKDHEDSRLFSGSKEIGEVSSPLPGHHNRMNTIAAVAAAAAIGISAVDALHHMESFEGVKRRLELRGTEDGVKVIDDFAHHPTAIEETLKAQRSVQREGRIIAVLEPRSNTMKLGSMKDKLPGSLELADEVVCFQSPAVHWDVAEALKPLGNKAKVFSHLEEVAEAAVKTAEPGDTILVMSNGGFGNIHEKLLNVLRQRSINE</sequence>
<dbReference type="InterPro" id="IPR005757">
    <property type="entry name" value="Mpl"/>
</dbReference>
<dbReference type="SUPFAM" id="SSF51984">
    <property type="entry name" value="MurCD N-terminal domain"/>
    <property type="match status" value="1"/>
</dbReference>
<keyword evidence="6 9" id="KW-0573">Peptidoglycan synthesis</keyword>
<keyword evidence="8 9" id="KW-0961">Cell wall biogenesis/degradation</keyword>
<feature type="domain" description="Mur ligase C-terminal" evidence="11">
    <location>
        <begin position="311"/>
        <end position="433"/>
    </location>
</feature>
<dbReference type="UniPathway" id="UPA00544"/>
<evidence type="ECO:0000256" key="7">
    <source>
        <dbReference type="ARBA" id="ARBA00023306"/>
    </source>
</evidence>
<comment type="catalytic activity">
    <reaction evidence="9">
        <text>UDP-N-acetyl-alpha-D-muramate + L-alanyl-gamma-D-glutamyl-meso-2,6-diaminopimelate + ATP = UDP-N-acetyl-alpha-D-muramoyl-L-alanyl-gamma-D-glutamyl-meso-2,6-diaminopimelate + ADP + phosphate + H(+)</text>
        <dbReference type="Rhea" id="RHEA:29563"/>
        <dbReference type="ChEBI" id="CHEBI:15378"/>
        <dbReference type="ChEBI" id="CHEBI:30616"/>
        <dbReference type="ChEBI" id="CHEBI:43474"/>
        <dbReference type="ChEBI" id="CHEBI:61401"/>
        <dbReference type="ChEBI" id="CHEBI:70757"/>
        <dbReference type="ChEBI" id="CHEBI:83905"/>
        <dbReference type="ChEBI" id="CHEBI:456216"/>
        <dbReference type="EC" id="6.3.2.45"/>
    </reaction>
</comment>
<evidence type="ECO:0000259" key="11">
    <source>
        <dbReference type="Pfam" id="PF02875"/>
    </source>
</evidence>
<dbReference type="Pfam" id="PF02875">
    <property type="entry name" value="Mur_ligase_C"/>
    <property type="match status" value="1"/>
</dbReference>
<dbReference type="Gene3D" id="3.40.1190.10">
    <property type="entry name" value="Mur-like, catalytic domain"/>
    <property type="match status" value="1"/>
</dbReference>
<dbReference type="HAMAP" id="MF_02020">
    <property type="entry name" value="Mpl"/>
    <property type="match status" value="1"/>
</dbReference>
<dbReference type="NCBIfam" id="TIGR01081">
    <property type="entry name" value="mpl"/>
    <property type="match status" value="1"/>
</dbReference>
<evidence type="ECO:0000256" key="3">
    <source>
        <dbReference type="ARBA" id="ARBA00022741"/>
    </source>
</evidence>
<evidence type="ECO:0000313" key="13">
    <source>
        <dbReference type="EMBL" id="OXE50417.1"/>
    </source>
</evidence>
<dbReference type="GeneID" id="78361879"/>
<dbReference type="GO" id="GO:0106418">
    <property type="term" value="F:UDP-N-acetylmuramate-L-alanyl-gamma-D-glutamyl-meso-2,6-diaminoheptanedioate ligase activity"/>
    <property type="evidence" value="ECO:0007669"/>
    <property type="project" value="UniProtKB-EC"/>
</dbReference>
<proteinExistence type="inferred from homology"/>
<dbReference type="InterPro" id="IPR000713">
    <property type="entry name" value="Mur_ligase_N"/>
</dbReference>
<evidence type="ECO:0000256" key="6">
    <source>
        <dbReference type="ARBA" id="ARBA00022984"/>
    </source>
</evidence>
<dbReference type="GO" id="GO:0071555">
    <property type="term" value="P:cell wall organization"/>
    <property type="evidence" value="ECO:0007669"/>
    <property type="project" value="UniProtKB-KW"/>
</dbReference>
<dbReference type="InterPro" id="IPR013221">
    <property type="entry name" value="Mur_ligase_cen"/>
</dbReference>
<dbReference type="AlphaFoldDB" id="A0A227KQ87"/>
<evidence type="ECO:0000256" key="8">
    <source>
        <dbReference type="ARBA" id="ARBA00023316"/>
    </source>
</evidence>
<name>A0A227KQ87_9BURK</name>
<dbReference type="EMBL" id="NHMP01000002">
    <property type="protein sequence ID" value="OXE50417.1"/>
    <property type="molecule type" value="Genomic_DNA"/>
</dbReference>
<accession>A0A227KQ87</accession>
<dbReference type="RefSeq" id="WP_066595848.1">
    <property type="nucleotide sequence ID" value="NZ_CAJTBZ010000005.1"/>
</dbReference>
<dbReference type="Pfam" id="PF01225">
    <property type="entry name" value="Mur_ligase"/>
    <property type="match status" value="1"/>
</dbReference>
<dbReference type="InterPro" id="IPR036615">
    <property type="entry name" value="Mur_ligase_C_dom_sf"/>
</dbReference>
<evidence type="ECO:0000256" key="1">
    <source>
        <dbReference type="ARBA" id="ARBA00022598"/>
    </source>
</evidence>
<feature type="domain" description="Mur ligase N-terminal catalytic" evidence="10">
    <location>
        <begin position="2"/>
        <end position="98"/>
    </location>
</feature>
<evidence type="ECO:0000256" key="2">
    <source>
        <dbReference type="ARBA" id="ARBA00022618"/>
    </source>
</evidence>
<keyword evidence="9" id="KW-0460">Magnesium</keyword>
<evidence type="ECO:0000256" key="4">
    <source>
        <dbReference type="ARBA" id="ARBA00022840"/>
    </source>
</evidence>
<evidence type="ECO:0000256" key="9">
    <source>
        <dbReference type="HAMAP-Rule" id="MF_02020"/>
    </source>
</evidence>
<evidence type="ECO:0000313" key="14">
    <source>
        <dbReference type="Proteomes" id="UP000214610"/>
    </source>
</evidence>
<dbReference type="PANTHER" id="PTHR43445:SF5">
    <property type="entry name" value="UDP-N-ACETYLMURAMATE--L-ALANYL-GAMMA-D-GLUTAMYL-MESO-2,6-DIAMINOHEPTANDIOATE LIGASE"/>
    <property type="match status" value="1"/>
</dbReference>
<evidence type="ECO:0000259" key="10">
    <source>
        <dbReference type="Pfam" id="PF01225"/>
    </source>
</evidence>
<comment type="similarity">
    <text evidence="9">Belongs to the MurCDEF family. Mpl subfamily.</text>
</comment>
<dbReference type="EC" id="6.3.2.45" evidence="9"/>
<evidence type="ECO:0000259" key="12">
    <source>
        <dbReference type="Pfam" id="PF08245"/>
    </source>
</evidence>
<protein>
    <recommendedName>
        <fullName evidence="9">UDP-N-acetylmuramate--L-alanyl-gamma-D-glutamyl-meso-2,6-diaminoheptandioate ligase</fullName>
        <ecNumber evidence="9">6.3.2.45</ecNumber>
    </recommendedName>
    <alternativeName>
        <fullName evidence="9">Murein peptide ligase</fullName>
    </alternativeName>
    <alternativeName>
        <fullName evidence="9">UDP-N-acetylmuramate:L-alanyl-gamma-D-glutamyl-meso-diaminopimelate ligase</fullName>
    </alternativeName>
</protein>
<reference evidence="14" key="1">
    <citation type="submission" date="2017-05" db="EMBL/GenBank/DDBJ databases">
        <title>Improved OligoMM genomes.</title>
        <authorList>
            <person name="Garzetti D."/>
        </authorList>
    </citation>
    <scope>NUCLEOTIDE SEQUENCE [LARGE SCALE GENOMIC DNA]</scope>
    <source>
        <strain evidence="14">YL45</strain>
    </source>
</reference>
<keyword evidence="2 9" id="KW-0132">Cell division</keyword>
<dbReference type="InterPro" id="IPR036565">
    <property type="entry name" value="Mur-like_cat_sf"/>
</dbReference>
<comment type="pathway">
    <text evidence="9">Cell wall biogenesis; peptidoglycan recycling.</text>
</comment>
<keyword evidence="7 9" id="KW-0131">Cell cycle</keyword>
<comment type="cofactor">
    <cofactor evidence="9">
        <name>Mg(2+)</name>
        <dbReference type="ChEBI" id="CHEBI:18420"/>
    </cofactor>
</comment>
<comment type="caution">
    <text evidence="13">The sequence shown here is derived from an EMBL/GenBank/DDBJ whole genome shotgun (WGS) entry which is preliminary data.</text>
</comment>
<keyword evidence="4 9" id="KW-0067">ATP-binding</keyword>
<evidence type="ECO:0000256" key="5">
    <source>
        <dbReference type="ARBA" id="ARBA00022960"/>
    </source>
</evidence>
<dbReference type="Gene3D" id="3.90.190.20">
    <property type="entry name" value="Mur ligase, C-terminal domain"/>
    <property type="match status" value="1"/>
</dbReference>
<keyword evidence="14" id="KW-1185">Reference proteome</keyword>
<dbReference type="GO" id="GO:0005524">
    <property type="term" value="F:ATP binding"/>
    <property type="evidence" value="ECO:0007669"/>
    <property type="project" value="UniProtKB-UniRule"/>
</dbReference>
<keyword evidence="3 9" id="KW-0547">Nucleotide-binding</keyword>
<gene>
    <name evidence="9" type="primary">mpl</name>
    <name evidence="13" type="ORF">ADH67_04610</name>
</gene>
<keyword evidence="5 9" id="KW-0133">Cell shape</keyword>